<dbReference type="Gene3D" id="1.10.1380.10">
    <property type="entry name" value="Neutral endopeptidase , domain2"/>
    <property type="match status" value="1"/>
</dbReference>
<proteinExistence type="predicted"/>
<dbReference type="OrthoDB" id="2447104at2759"/>
<reference evidence="1 2" key="1">
    <citation type="submission" date="2016-05" db="EMBL/GenBank/DDBJ databases">
        <title>Genome sequencing reveals origins of a unique bacterial endosymbiosis in the earliest lineages of terrestrial Fungi.</title>
        <authorList>
            <consortium name="DOE Joint Genome Institute"/>
            <person name="Uehling J."/>
            <person name="Gryganskyi A."/>
            <person name="Hameed K."/>
            <person name="Tschaplinski T."/>
            <person name="Misztal P."/>
            <person name="Wu S."/>
            <person name="Desiro A."/>
            <person name="Vande Pol N."/>
            <person name="Du Z.-Y."/>
            <person name="Zienkiewicz A."/>
            <person name="Zienkiewicz K."/>
            <person name="Morin E."/>
            <person name="Tisserant E."/>
            <person name="Splivallo R."/>
            <person name="Hainaut M."/>
            <person name="Henrissat B."/>
            <person name="Ohm R."/>
            <person name="Kuo A."/>
            <person name="Yan J."/>
            <person name="Lipzen A."/>
            <person name="Nolan M."/>
            <person name="Labutti K."/>
            <person name="Barry K."/>
            <person name="Goldstein A."/>
            <person name="Labbe J."/>
            <person name="Schadt C."/>
            <person name="Tuskan G."/>
            <person name="Grigoriev I."/>
            <person name="Martin F."/>
            <person name="Vilgalys R."/>
            <person name="Bonito G."/>
        </authorList>
    </citation>
    <scope>NUCLEOTIDE SEQUENCE [LARGE SCALE GENOMIC DNA]</scope>
    <source>
        <strain evidence="1 2">AG-77</strain>
    </source>
</reference>
<keyword evidence="2" id="KW-1185">Reference proteome</keyword>
<evidence type="ECO:0000313" key="2">
    <source>
        <dbReference type="Proteomes" id="UP000078512"/>
    </source>
</evidence>
<dbReference type="Proteomes" id="UP000078512">
    <property type="component" value="Unassembled WGS sequence"/>
</dbReference>
<organism evidence="1 2">
    <name type="scientific">Linnemannia elongata AG-77</name>
    <dbReference type="NCBI Taxonomy" id="1314771"/>
    <lineage>
        <taxon>Eukaryota</taxon>
        <taxon>Fungi</taxon>
        <taxon>Fungi incertae sedis</taxon>
        <taxon>Mucoromycota</taxon>
        <taxon>Mortierellomycotina</taxon>
        <taxon>Mortierellomycetes</taxon>
        <taxon>Mortierellales</taxon>
        <taxon>Mortierellaceae</taxon>
        <taxon>Linnemannia</taxon>
    </lineage>
</organism>
<name>A0A197JN22_9FUNG</name>
<accession>A0A197JN22</accession>
<evidence type="ECO:0000313" key="1">
    <source>
        <dbReference type="EMBL" id="OAQ25759.1"/>
    </source>
</evidence>
<dbReference type="AlphaFoldDB" id="A0A197JN22"/>
<dbReference type="EMBL" id="KV442074">
    <property type="protein sequence ID" value="OAQ25759.1"/>
    <property type="molecule type" value="Genomic_DNA"/>
</dbReference>
<protein>
    <submittedName>
        <fullName evidence="1">Uncharacterized protein</fullName>
    </submittedName>
</protein>
<gene>
    <name evidence="1" type="ORF">K457DRAFT_128879</name>
</gene>
<dbReference type="InterPro" id="IPR042089">
    <property type="entry name" value="Peptidase_M13_dom_2"/>
</dbReference>
<sequence length="162" mass="17353">MAINVAVSVVQTGSDNNHGNKVTCMTPQCRLTAAGILADPSQHFSKFAFTPLFTASLGGGFYAKHEIPSCGTSVGLLETVYCMNETAILKAGRKPLANEIQKITTSLPAFGSPPDKTVLMKTLGHLNRLGLRIPNIYNPTLRSDLADPLVNILSNYCPQHIA</sequence>